<dbReference type="EMBL" id="VDFU01000019">
    <property type="protein sequence ID" value="TNC48191.1"/>
    <property type="molecule type" value="Genomic_DNA"/>
</dbReference>
<name>A0A5C4MTA8_9RHOB</name>
<evidence type="ECO:0000259" key="1">
    <source>
        <dbReference type="Pfam" id="PF02602"/>
    </source>
</evidence>
<dbReference type="Gene3D" id="3.40.50.10090">
    <property type="match status" value="2"/>
</dbReference>
<evidence type="ECO:0000313" key="2">
    <source>
        <dbReference type="EMBL" id="TNC48191.1"/>
    </source>
</evidence>
<comment type="caution">
    <text evidence="2">The sequence shown here is derived from an EMBL/GenBank/DDBJ whole genome shotgun (WGS) entry which is preliminary data.</text>
</comment>
<protein>
    <submittedName>
        <fullName evidence="2">Uroporphyrinogen-III synthase</fullName>
    </submittedName>
</protein>
<dbReference type="SUPFAM" id="SSF69618">
    <property type="entry name" value="HemD-like"/>
    <property type="match status" value="1"/>
</dbReference>
<organism evidence="2 3">
    <name type="scientific">Rubellimicrobium rubrum</name>
    <dbReference type="NCBI Taxonomy" id="2585369"/>
    <lineage>
        <taxon>Bacteria</taxon>
        <taxon>Pseudomonadati</taxon>
        <taxon>Pseudomonadota</taxon>
        <taxon>Alphaproteobacteria</taxon>
        <taxon>Rhodobacterales</taxon>
        <taxon>Roseobacteraceae</taxon>
        <taxon>Rubellimicrobium</taxon>
    </lineage>
</organism>
<dbReference type="AlphaFoldDB" id="A0A5C4MTA8"/>
<gene>
    <name evidence="2" type="ORF">FHG66_15065</name>
</gene>
<dbReference type="InterPro" id="IPR036108">
    <property type="entry name" value="4pyrrol_syn_uPrphyn_synt_sf"/>
</dbReference>
<accession>A0A5C4MTA8</accession>
<dbReference type="InterPro" id="IPR003754">
    <property type="entry name" value="4pyrrol_synth_uPrphyn_synth"/>
</dbReference>
<keyword evidence="3" id="KW-1185">Reference proteome</keyword>
<sequence length="244" mass="25246">MDGSLTLLLTRPLDASRRFLAECEAARGAPIPALLCPVMDIHPISVTLDGRPAALLLTSEKGAERAGDLGLGGLPAWCVGARTTAAARERGLNAIEAGPDAEGLLKTILAAQPPGPLLHLRGQHARGDLVPRLRAAGIDASEVVVYRQEALGPSPEARRALDAPSPLVAPLFSPRSAVLLAAWALRAPVHAVAMSEAVAEAAQGLRPLSLVVATRPDAAAMVEATLGRLDRLAGARLEGGERPD</sequence>
<reference evidence="2 3" key="1">
    <citation type="submission" date="2019-06" db="EMBL/GenBank/DDBJ databases">
        <title>YIM 131921 draft genome.</title>
        <authorList>
            <person name="Jiang L."/>
        </authorList>
    </citation>
    <scope>NUCLEOTIDE SEQUENCE [LARGE SCALE GENOMIC DNA]</scope>
    <source>
        <strain evidence="2 3">YIM 131921</strain>
    </source>
</reference>
<dbReference type="GO" id="GO:0004852">
    <property type="term" value="F:uroporphyrinogen-III synthase activity"/>
    <property type="evidence" value="ECO:0007669"/>
    <property type="project" value="InterPro"/>
</dbReference>
<dbReference type="CDD" id="cd06578">
    <property type="entry name" value="HemD"/>
    <property type="match status" value="1"/>
</dbReference>
<dbReference type="RefSeq" id="WP_139077888.1">
    <property type="nucleotide sequence ID" value="NZ_VDFU01000019.1"/>
</dbReference>
<dbReference type="GO" id="GO:0033014">
    <property type="term" value="P:tetrapyrrole biosynthetic process"/>
    <property type="evidence" value="ECO:0007669"/>
    <property type="project" value="InterPro"/>
</dbReference>
<feature type="domain" description="Tetrapyrrole biosynthesis uroporphyrinogen III synthase" evidence="1">
    <location>
        <begin position="33"/>
        <end position="223"/>
    </location>
</feature>
<evidence type="ECO:0000313" key="3">
    <source>
        <dbReference type="Proteomes" id="UP000305887"/>
    </source>
</evidence>
<dbReference type="OrthoDB" id="7204250at2"/>
<dbReference type="Proteomes" id="UP000305887">
    <property type="component" value="Unassembled WGS sequence"/>
</dbReference>
<dbReference type="Pfam" id="PF02602">
    <property type="entry name" value="HEM4"/>
    <property type="match status" value="1"/>
</dbReference>
<proteinExistence type="predicted"/>